<dbReference type="GO" id="GO:0005737">
    <property type="term" value="C:cytoplasm"/>
    <property type="evidence" value="ECO:0007669"/>
    <property type="project" value="UniProtKB-SubCell"/>
</dbReference>
<keyword evidence="3 6" id="KW-0489">Methyltransferase</keyword>
<dbReference type="GO" id="GO:0070475">
    <property type="term" value="P:rRNA base methylation"/>
    <property type="evidence" value="ECO:0007669"/>
    <property type="project" value="TreeGrafter"/>
</dbReference>
<keyword evidence="1 6" id="KW-0963">Cytoplasm</keyword>
<evidence type="ECO:0000256" key="3">
    <source>
        <dbReference type="ARBA" id="ARBA00022603"/>
    </source>
</evidence>
<dbReference type="NCBIfam" id="NF008725">
    <property type="entry name" value="PRK11727.1"/>
    <property type="match status" value="1"/>
</dbReference>
<keyword evidence="4 6" id="KW-0808">Transferase</keyword>
<comment type="function">
    <text evidence="6">Specifically methylates the adenine in position 1618 of 23S rRNA.</text>
</comment>
<accession>A0A174NV24</accession>
<dbReference type="Proteomes" id="UP000095541">
    <property type="component" value="Unassembled WGS sequence"/>
</dbReference>
<dbReference type="Gene3D" id="3.40.50.150">
    <property type="entry name" value="Vaccinia Virus protein VP39"/>
    <property type="match status" value="1"/>
</dbReference>
<dbReference type="SUPFAM" id="SSF53335">
    <property type="entry name" value="S-adenosyl-L-methionine-dependent methyltransferases"/>
    <property type="match status" value="1"/>
</dbReference>
<dbReference type="PIRSF" id="PIRSF029038">
    <property type="entry name" value="Mtase_YbiN_prd"/>
    <property type="match status" value="1"/>
</dbReference>
<comment type="subcellular location">
    <subcellularLocation>
        <location evidence="6">Cytoplasm</location>
    </subcellularLocation>
</comment>
<dbReference type="PANTHER" id="PTHR13393">
    <property type="entry name" value="SAM-DEPENDENT METHYLTRANSFERASE"/>
    <property type="match status" value="1"/>
</dbReference>
<dbReference type="AlphaFoldDB" id="A0A174NV24"/>
<dbReference type="HAMAP" id="MF_01848">
    <property type="entry name" value="23SrRNA_methyltr_F"/>
    <property type="match status" value="1"/>
</dbReference>
<dbReference type="InterPro" id="IPR010286">
    <property type="entry name" value="METTL16/RlmF"/>
</dbReference>
<evidence type="ECO:0000256" key="4">
    <source>
        <dbReference type="ARBA" id="ARBA00022679"/>
    </source>
</evidence>
<organism evidence="7 8">
    <name type="scientific">Bacteroides thetaiotaomicron</name>
    <dbReference type="NCBI Taxonomy" id="818"/>
    <lineage>
        <taxon>Bacteria</taxon>
        <taxon>Pseudomonadati</taxon>
        <taxon>Bacteroidota</taxon>
        <taxon>Bacteroidia</taxon>
        <taxon>Bacteroidales</taxon>
        <taxon>Bacteroidaceae</taxon>
        <taxon>Bacteroides</taxon>
    </lineage>
</organism>
<keyword evidence="5 6" id="KW-0949">S-adenosyl-L-methionine</keyword>
<gene>
    <name evidence="6 7" type="primary">rlmF</name>
    <name evidence="7" type="ORF">ERS852557_00886</name>
</gene>
<comment type="catalytic activity">
    <reaction evidence="6">
        <text>adenosine(1618) in 23S rRNA + S-adenosyl-L-methionine = N(6)-methyladenosine(1618) in 23S rRNA + S-adenosyl-L-homocysteine + H(+)</text>
        <dbReference type="Rhea" id="RHEA:16497"/>
        <dbReference type="Rhea" id="RHEA-COMP:10229"/>
        <dbReference type="Rhea" id="RHEA-COMP:10231"/>
        <dbReference type="ChEBI" id="CHEBI:15378"/>
        <dbReference type="ChEBI" id="CHEBI:57856"/>
        <dbReference type="ChEBI" id="CHEBI:59789"/>
        <dbReference type="ChEBI" id="CHEBI:74411"/>
        <dbReference type="ChEBI" id="CHEBI:74449"/>
        <dbReference type="EC" id="2.1.1.181"/>
    </reaction>
</comment>
<evidence type="ECO:0000313" key="8">
    <source>
        <dbReference type="Proteomes" id="UP000095541"/>
    </source>
</evidence>
<evidence type="ECO:0000256" key="2">
    <source>
        <dbReference type="ARBA" id="ARBA00022552"/>
    </source>
</evidence>
<evidence type="ECO:0000256" key="5">
    <source>
        <dbReference type="ARBA" id="ARBA00022691"/>
    </source>
</evidence>
<sequence>MPGERQRYREGFADKKILCIFAAMLGRNELHTRNKHNGQYDFSLLTENYPPLKKFVQLNPHGGQTINFFHPQAVKALNKALLISYYGISYWDIPKNYLCPPIPGRADYIHYIADLIDPEATNKKAKEGTENIRNPKIKCLDIGVGANCIYPIIGHVEYGWTFVGSDIDPVSIENARKIVTCNPVLAHKVELRLQKDNRKIFDGIIAPGDYFDVTICNPPFHSSKEEAEEGTLRKLSSLKGERIRNVKLNFGGNANELWCEGGEVRFLLNMIAESGKYRKNCGWFTSLVSKEKNLDKLYAKLKSVNASEYKIVRMQQGTKNSRILAWRFF</sequence>
<name>A0A174NV24_BACT4</name>
<dbReference type="Pfam" id="PF05971">
    <property type="entry name" value="Methyltransf_10"/>
    <property type="match status" value="1"/>
</dbReference>
<dbReference type="InterPro" id="IPR029063">
    <property type="entry name" value="SAM-dependent_MTases_sf"/>
</dbReference>
<dbReference type="CDD" id="cd02440">
    <property type="entry name" value="AdoMet_MTases"/>
    <property type="match status" value="1"/>
</dbReference>
<protein>
    <recommendedName>
        <fullName evidence="6">Ribosomal RNA large subunit methyltransferase F</fullName>
        <ecNumber evidence="6">2.1.1.181</ecNumber>
    </recommendedName>
    <alternativeName>
        <fullName evidence="6">23S rRNA mA1618 methyltransferase</fullName>
    </alternativeName>
    <alternativeName>
        <fullName evidence="6">rRNA adenine N-6-methyltransferase</fullName>
    </alternativeName>
</protein>
<comment type="similarity">
    <text evidence="6">Belongs to the methyltransferase superfamily. METTL16/RlmF family.</text>
</comment>
<dbReference type="EMBL" id="CZBI01000001">
    <property type="protein sequence ID" value="CUP52533.1"/>
    <property type="molecule type" value="Genomic_DNA"/>
</dbReference>
<dbReference type="EC" id="2.1.1.181" evidence="6"/>
<evidence type="ECO:0000313" key="7">
    <source>
        <dbReference type="EMBL" id="CUP52533.1"/>
    </source>
</evidence>
<proteinExistence type="inferred from homology"/>
<reference evidence="7 8" key="1">
    <citation type="submission" date="2015-09" db="EMBL/GenBank/DDBJ databases">
        <authorList>
            <consortium name="Pathogen Informatics"/>
        </authorList>
    </citation>
    <scope>NUCLEOTIDE SEQUENCE [LARGE SCALE GENOMIC DNA]</scope>
    <source>
        <strain evidence="7 8">2789STDY5834945</strain>
    </source>
</reference>
<dbReference type="InterPro" id="IPR016909">
    <property type="entry name" value="rRNA_lsu_MeTfrase_F"/>
</dbReference>
<dbReference type="PANTHER" id="PTHR13393:SF0">
    <property type="entry name" value="RNA N6-ADENOSINE-METHYLTRANSFERASE METTL16"/>
    <property type="match status" value="1"/>
</dbReference>
<keyword evidence="2 6" id="KW-0698">rRNA processing</keyword>
<evidence type="ECO:0000256" key="6">
    <source>
        <dbReference type="HAMAP-Rule" id="MF_01848"/>
    </source>
</evidence>
<evidence type="ECO:0000256" key="1">
    <source>
        <dbReference type="ARBA" id="ARBA00022490"/>
    </source>
</evidence>
<dbReference type="GO" id="GO:0052907">
    <property type="term" value="F:23S rRNA (adenine(1618)-N(6))-methyltransferase activity"/>
    <property type="evidence" value="ECO:0007669"/>
    <property type="project" value="UniProtKB-EC"/>
</dbReference>